<evidence type="ECO:0000313" key="2">
    <source>
        <dbReference type="Proteomes" id="UP000003100"/>
    </source>
</evidence>
<organism evidence="1 2">
    <name type="scientific">Blautia hydrogenotrophica (strain DSM 10507 / JCM 14656 / S5a33)</name>
    <name type="common">Ruminococcus hydrogenotrophicus</name>
    <dbReference type="NCBI Taxonomy" id="476272"/>
    <lineage>
        <taxon>Bacteria</taxon>
        <taxon>Bacillati</taxon>
        <taxon>Bacillota</taxon>
        <taxon>Clostridia</taxon>
        <taxon>Lachnospirales</taxon>
        <taxon>Lachnospiraceae</taxon>
        <taxon>Blautia</taxon>
    </lineage>
</organism>
<accession>C0CR10</accession>
<gene>
    <name evidence="1" type="ORF">RUMHYD_03323</name>
</gene>
<reference evidence="1 2" key="2">
    <citation type="submission" date="2009-02" db="EMBL/GenBank/DDBJ databases">
        <title>Draft genome sequence of Blautia hydrogenotrophica DSM 10507 (Ruminococcus hydrogenotrophicus DSM 10507).</title>
        <authorList>
            <person name="Sudarsanam P."/>
            <person name="Ley R."/>
            <person name="Guruge J."/>
            <person name="Turnbaugh P.J."/>
            <person name="Mahowald M."/>
            <person name="Liep D."/>
            <person name="Gordon J."/>
        </authorList>
    </citation>
    <scope>NUCLEOTIDE SEQUENCE [LARGE SCALE GENOMIC DNA]</scope>
    <source>
        <strain evidence="2">DSM 10507 / JCM 14656 / S5a33</strain>
    </source>
</reference>
<dbReference type="HOGENOM" id="CLU_187428_0_0_9"/>
<dbReference type="Proteomes" id="UP000003100">
    <property type="component" value="Unassembled WGS sequence"/>
</dbReference>
<comment type="caution">
    <text evidence="1">The sequence shown here is derived from an EMBL/GenBank/DDBJ whole genome shotgun (WGS) entry which is preliminary data.</text>
</comment>
<name>C0CR10_BLAHS</name>
<keyword evidence="2" id="KW-1185">Reference proteome</keyword>
<sequence>MVMPGFERRNMYTVRFRATQRDLRTDRIMKAVAKVENIGFAVVISFNTEQEPTLEYLNKMAKEIENLPPVNCKYFSNVRPITGMRKIVGGN</sequence>
<dbReference type="EMBL" id="ACBZ01000177">
    <property type="protein sequence ID" value="EEG47773.1"/>
    <property type="molecule type" value="Genomic_DNA"/>
</dbReference>
<dbReference type="AlphaFoldDB" id="C0CR10"/>
<protein>
    <submittedName>
        <fullName evidence="1">Uncharacterized protein</fullName>
    </submittedName>
</protein>
<evidence type="ECO:0000313" key="1">
    <source>
        <dbReference type="EMBL" id="EEG47773.1"/>
    </source>
</evidence>
<dbReference type="PATRIC" id="fig|476272.21.peg.599"/>
<reference evidence="1 2" key="1">
    <citation type="submission" date="2009-01" db="EMBL/GenBank/DDBJ databases">
        <authorList>
            <person name="Fulton L."/>
            <person name="Clifton S."/>
            <person name="Fulton B."/>
            <person name="Xu J."/>
            <person name="Minx P."/>
            <person name="Pepin K.H."/>
            <person name="Johnson M."/>
            <person name="Bhonagiri V."/>
            <person name="Nash W.E."/>
            <person name="Mardis E.R."/>
            <person name="Wilson R.K."/>
        </authorList>
    </citation>
    <scope>NUCLEOTIDE SEQUENCE [LARGE SCALE GENOMIC DNA]</scope>
    <source>
        <strain evidence="2">DSM 10507 / JCM 14656 / S5a33</strain>
    </source>
</reference>
<proteinExistence type="predicted"/>